<evidence type="ECO:0000313" key="2">
    <source>
        <dbReference type="Proteomes" id="UP000318017"/>
    </source>
</evidence>
<protein>
    <submittedName>
        <fullName evidence="1">Uncharacterized protein</fullName>
    </submittedName>
</protein>
<dbReference type="KEGG" id="ahel:Q31a_50170"/>
<keyword evidence="2" id="KW-1185">Reference proteome</keyword>
<dbReference type="EMBL" id="CP036298">
    <property type="protein sequence ID" value="QDV26641.1"/>
    <property type="molecule type" value="Genomic_DNA"/>
</dbReference>
<dbReference type="AlphaFoldDB" id="A0A518GDG7"/>
<gene>
    <name evidence="1" type="ORF">Q31a_50170</name>
</gene>
<accession>A0A518GDG7</accession>
<proteinExistence type="predicted"/>
<dbReference type="Proteomes" id="UP000318017">
    <property type="component" value="Chromosome"/>
</dbReference>
<organism evidence="1 2">
    <name type="scientific">Aureliella helgolandensis</name>
    <dbReference type="NCBI Taxonomy" id="2527968"/>
    <lineage>
        <taxon>Bacteria</taxon>
        <taxon>Pseudomonadati</taxon>
        <taxon>Planctomycetota</taxon>
        <taxon>Planctomycetia</taxon>
        <taxon>Pirellulales</taxon>
        <taxon>Pirellulaceae</taxon>
        <taxon>Aureliella</taxon>
    </lineage>
</organism>
<name>A0A518GDG7_9BACT</name>
<reference evidence="1 2" key="1">
    <citation type="submission" date="2019-02" db="EMBL/GenBank/DDBJ databases">
        <title>Deep-cultivation of Planctomycetes and their phenomic and genomic characterization uncovers novel biology.</title>
        <authorList>
            <person name="Wiegand S."/>
            <person name="Jogler M."/>
            <person name="Boedeker C."/>
            <person name="Pinto D."/>
            <person name="Vollmers J."/>
            <person name="Rivas-Marin E."/>
            <person name="Kohn T."/>
            <person name="Peeters S.H."/>
            <person name="Heuer A."/>
            <person name="Rast P."/>
            <person name="Oberbeckmann S."/>
            <person name="Bunk B."/>
            <person name="Jeske O."/>
            <person name="Meyerdierks A."/>
            <person name="Storesund J.E."/>
            <person name="Kallscheuer N."/>
            <person name="Luecker S."/>
            <person name="Lage O.M."/>
            <person name="Pohl T."/>
            <person name="Merkel B.J."/>
            <person name="Hornburger P."/>
            <person name="Mueller R.-W."/>
            <person name="Bruemmer F."/>
            <person name="Labrenz M."/>
            <person name="Spormann A.M."/>
            <person name="Op den Camp H."/>
            <person name="Overmann J."/>
            <person name="Amann R."/>
            <person name="Jetten M.S.M."/>
            <person name="Mascher T."/>
            <person name="Medema M.H."/>
            <person name="Devos D.P."/>
            <person name="Kaster A.-K."/>
            <person name="Ovreas L."/>
            <person name="Rohde M."/>
            <person name="Galperin M.Y."/>
            <person name="Jogler C."/>
        </authorList>
    </citation>
    <scope>NUCLEOTIDE SEQUENCE [LARGE SCALE GENOMIC DNA]</scope>
    <source>
        <strain evidence="1 2">Q31a</strain>
    </source>
</reference>
<evidence type="ECO:0000313" key="1">
    <source>
        <dbReference type="EMBL" id="QDV26641.1"/>
    </source>
</evidence>
<sequence length="158" mass="17662">MSPINRVCRRRADSVGPIRSSWNDQQADRGELAKLGSPFARLPLEDTFFHRIDRMRFLPVAGRRSAGCAMVAGTPPAVFGSSPRFSPPRGTCFIDTTRVIGRIVQLYQSFFPIPHEYRIAGCLGLVLSYQSAHACITRFFQGRGNWDEIACVETTVVR</sequence>